<dbReference type="GeneID" id="37194153"/>
<dbReference type="EMBL" id="KZ824290">
    <property type="protein sequence ID" value="RAL11133.1"/>
    <property type="molecule type" value="Genomic_DNA"/>
</dbReference>
<reference evidence="2 3" key="1">
    <citation type="submission" date="2018-02" db="EMBL/GenBank/DDBJ databases">
        <title>The genomes of Aspergillus section Nigri reveals drivers in fungal speciation.</title>
        <authorList>
            <consortium name="DOE Joint Genome Institute"/>
            <person name="Vesth T.C."/>
            <person name="Nybo J."/>
            <person name="Theobald S."/>
            <person name="Brandl J."/>
            <person name="Frisvad J.C."/>
            <person name="Nielsen K.F."/>
            <person name="Lyhne E.K."/>
            <person name="Kogle M.E."/>
            <person name="Kuo A."/>
            <person name="Riley R."/>
            <person name="Clum A."/>
            <person name="Nolan M."/>
            <person name="Lipzen A."/>
            <person name="Salamov A."/>
            <person name="Henrissat B."/>
            <person name="Wiebenga A."/>
            <person name="De vries R.P."/>
            <person name="Grigoriev I.V."/>
            <person name="Mortensen U.H."/>
            <person name="Andersen M.R."/>
            <person name="Baker S.E."/>
        </authorList>
    </citation>
    <scope>NUCLEOTIDE SEQUENCE [LARGE SCALE GENOMIC DNA]</scope>
    <source>
        <strain evidence="2 3">CBS 101889</strain>
    </source>
</reference>
<evidence type="ECO:0000313" key="2">
    <source>
        <dbReference type="EMBL" id="RAL11133.1"/>
    </source>
</evidence>
<dbReference type="Proteomes" id="UP000248961">
    <property type="component" value="Unassembled WGS sequence"/>
</dbReference>
<dbReference type="RefSeq" id="XP_025550287.1">
    <property type="nucleotide sequence ID" value="XM_025689864.1"/>
</dbReference>
<proteinExistence type="predicted"/>
<feature type="region of interest" description="Disordered" evidence="1">
    <location>
        <begin position="148"/>
        <end position="197"/>
    </location>
</feature>
<protein>
    <submittedName>
        <fullName evidence="2">Uncharacterized protein</fullName>
    </submittedName>
</protein>
<gene>
    <name evidence="2" type="ORF">BO97DRAFT_105160</name>
</gene>
<dbReference type="AlphaFoldDB" id="A0A395HUN7"/>
<feature type="compositionally biased region" description="Basic and acidic residues" evidence="1">
    <location>
        <begin position="87"/>
        <end position="98"/>
    </location>
</feature>
<keyword evidence="3" id="KW-1185">Reference proteome</keyword>
<dbReference type="VEuPathDB" id="FungiDB:BO97DRAFT_105160"/>
<feature type="region of interest" description="Disordered" evidence="1">
    <location>
        <begin position="84"/>
        <end position="104"/>
    </location>
</feature>
<sequence>MVEKPNFCSSSLIGLSGAVGWEWGIHSPVLGPWYCTKPSHVFCKPICLIGDCRCRPATWRYYIPSINPPSVGRLLVRLSASHQPYHTRPDQTRPDQTRSEVASFASSSAAYGMSTSDCSLSSGSGSGSGPTSAIVTVKISPCESLNARHPQEDEAGGHASSNKCTERSEANHRQKEEGVANTVDGAMVMPSGDLSDI</sequence>
<organism evidence="2 3">
    <name type="scientific">Aspergillus homomorphus (strain CBS 101889)</name>
    <dbReference type="NCBI Taxonomy" id="1450537"/>
    <lineage>
        <taxon>Eukaryota</taxon>
        <taxon>Fungi</taxon>
        <taxon>Dikarya</taxon>
        <taxon>Ascomycota</taxon>
        <taxon>Pezizomycotina</taxon>
        <taxon>Eurotiomycetes</taxon>
        <taxon>Eurotiomycetidae</taxon>
        <taxon>Eurotiales</taxon>
        <taxon>Aspergillaceae</taxon>
        <taxon>Aspergillus</taxon>
        <taxon>Aspergillus subgen. Circumdati</taxon>
    </lineage>
</organism>
<evidence type="ECO:0000256" key="1">
    <source>
        <dbReference type="SAM" id="MobiDB-lite"/>
    </source>
</evidence>
<accession>A0A395HUN7</accession>
<feature type="compositionally biased region" description="Basic and acidic residues" evidence="1">
    <location>
        <begin position="164"/>
        <end position="178"/>
    </location>
</feature>
<name>A0A395HUN7_ASPHC</name>
<evidence type="ECO:0000313" key="3">
    <source>
        <dbReference type="Proteomes" id="UP000248961"/>
    </source>
</evidence>